<keyword evidence="2" id="KW-0812">Transmembrane</keyword>
<feature type="transmembrane region" description="Helical" evidence="2">
    <location>
        <begin position="63"/>
        <end position="81"/>
    </location>
</feature>
<keyword evidence="2" id="KW-0472">Membrane</keyword>
<feature type="region of interest" description="Disordered" evidence="1">
    <location>
        <begin position="191"/>
        <end position="237"/>
    </location>
</feature>
<evidence type="ECO:0008006" key="5">
    <source>
        <dbReference type="Google" id="ProtNLM"/>
    </source>
</evidence>
<evidence type="ECO:0000256" key="2">
    <source>
        <dbReference type="SAM" id="Phobius"/>
    </source>
</evidence>
<dbReference type="RefSeq" id="WP_149113559.1">
    <property type="nucleotide sequence ID" value="NZ_CP042425.1"/>
</dbReference>
<dbReference type="Proteomes" id="UP000324974">
    <property type="component" value="Chromosome"/>
</dbReference>
<feature type="transmembrane region" description="Helical" evidence="2">
    <location>
        <begin position="40"/>
        <end position="57"/>
    </location>
</feature>
<keyword evidence="4" id="KW-1185">Reference proteome</keyword>
<feature type="transmembrane region" description="Helical" evidence="2">
    <location>
        <begin position="86"/>
        <end position="104"/>
    </location>
</feature>
<protein>
    <recommendedName>
        <fullName evidence="5">TMEM198/TM7SF3 family protein</fullName>
    </recommendedName>
</protein>
<feature type="transmembrane region" description="Helical" evidence="2">
    <location>
        <begin position="110"/>
        <end position="128"/>
    </location>
</feature>
<organism evidence="3 4">
    <name type="scientific">Limnoglobus roseus</name>
    <dbReference type="NCBI Taxonomy" id="2598579"/>
    <lineage>
        <taxon>Bacteria</taxon>
        <taxon>Pseudomonadati</taxon>
        <taxon>Planctomycetota</taxon>
        <taxon>Planctomycetia</taxon>
        <taxon>Gemmatales</taxon>
        <taxon>Gemmataceae</taxon>
        <taxon>Limnoglobus</taxon>
    </lineage>
</organism>
<gene>
    <name evidence="3" type="ORF">PX52LOC_06181</name>
</gene>
<proteinExistence type="predicted"/>
<dbReference type="OrthoDB" id="282658at2"/>
<feature type="transmembrane region" description="Helical" evidence="2">
    <location>
        <begin position="12"/>
        <end position="33"/>
    </location>
</feature>
<name>A0A5C1API7_9BACT</name>
<evidence type="ECO:0000256" key="1">
    <source>
        <dbReference type="SAM" id="MobiDB-lite"/>
    </source>
</evidence>
<dbReference type="AlphaFoldDB" id="A0A5C1API7"/>
<feature type="transmembrane region" description="Helical" evidence="2">
    <location>
        <begin position="167"/>
        <end position="185"/>
    </location>
</feature>
<accession>A0A5C1API7</accession>
<feature type="compositionally biased region" description="Basic and acidic residues" evidence="1">
    <location>
        <begin position="210"/>
        <end position="223"/>
    </location>
</feature>
<dbReference type="EMBL" id="CP042425">
    <property type="protein sequence ID" value="QEL19124.1"/>
    <property type="molecule type" value="Genomic_DNA"/>
</dbReference>
<evidence type="ECO:0000313" key="3">
    <source>
        <dbReference type="EMBL" id="QEL19124.1"/>
    </source>
</evidence>
<sequence>MTLISPDVIAELKGLSVGAGGFLLLVGFLLWGFGWRWHRFWVVFGFTAAAGIVGMTSGKAAGGHILVMGLLLAFAGGVLAIELAKLLSFVAGGIGCWLAVQAVIPQAQELWAVFLAGGLFGVLLYRLWTMILMSLLGVLVSWHAAFSLAQSGGSYDAVKWVTEHSAAVNSAVIVVTLLGVLMQTVTAEKATKKAEGGEKKASKSKHEKHEKHDSHDHSAHKEASSSWWKRLPGLKAA</sequence>
<feature type="compositionally biased region" description="Basic and acidic residues" evidence="1">
    <location>
        <begin position="191"/>
        <end position="201"/>
    </location>
</feature>
<evidence type="ECO:0000313" key="4">
    <source>
        <dbReference type="Proteomes" id="UP000324974"/>
    </source>
</evidence>
<dbReference type="KEGG" id="lrs:PX52LOC_06181"/>
<feature type="transmembrane region" description="Helical" evidence="2">
    <location>
        <begin position="135"/>
        <end position="155"/>
    </location>
</feature>
<keyword evidence="2" id="KW-1133">Transmembrane helix</keyword>
<reference evidence="4" key="1">
    <citation type="submission" date="2019-08" db="EMBL/GenBank/DDBJ databases">
        <title>Limnoglobus roseus gen. nov., sp. nov., a novel freshwater planctomycete with a giant genome from the family Gemmataceae.</title>
        <authorList>
            <person name="Kulichevskaya I.S."/>
            <person name="Naumoff D.G."/>
            <person name="Miroshnikov K."/>
            <person name="Ivanova A."/>
            <person name="Philippov D.A."/>
            <person name="Hakobyan A."/>
            <person name="Rijpstra I.C."/>
            <person name="Sinninghe Damste J.S."/>
            <person name="Liesack W."/>
            <person name="Dedysh S.N."/>
        </authorList>
    </citation>
    <scope>NUCLEOTIDE SEQUENCE [LARGE SCALE GENOMIC DNA]</scope>
    <source>
        <strain evidence="4">PX52</strain>
    </source>
</reference>